<organism evidence="2">
    <name type="scientific">Arion vulgaris</name>
    <dbReference type="NCBI Taxonomy" id="1028688"/>
    <lineage>
        <taxon>Eukaryota</taxon>
        <taxon>Metazoa</taxon>
        <taxon>Spiralia</taxon>
        <taxon>Lophotrochozoa</taxon>
        <taxon>Mollusca</taxon>
        <taxon>Gastropoda</taxon>
        <taxon>Heterobranchia</taxon>
        <taxon>Euthyneura</taxon>
        <taxon>Panpulmonata</taxon>
        <taxon>Eupulmonata</taxon>
        <taxon>Stylommatophora</taxon>
        <taxon>Helicina</taxon>
        <taxon>Arionoidea</taxon>
        <taxon>Arionidae</taxon>
        <taxon>Arion</taxon>
    </lineage>
</organism>
<evidence type="ECO:0000256" key="1">
    <source>
        <dbReference type="SAM" id="MobiDB-lite"/>
    </source>
</evidence>
<feature type="compositionally biased region" description="Polar residues" evidence="1">
    <location>
        <begin position="36"/>
        <end position="46"/>
    </location>
</feature>
<feature type="non-terminal residue" evidence="2">
    <location>
        <position position="1"/>
    </location>
</feature>
<sequence length="64" mass="7552">ARGRPHKRSEQRHQEQPYENEYQITKGIRTNTYTITTSLPSSSSQQFHKEAKMVEEKKRNNCTS</sequence>
<dbReference type="AlphaFoldDB" id="A0A0B7B566"/>
<protein>
    <submittedName>
        <fullName evidence="2">Uncharacterized protein</fullName>
    </submittedName>
</protein>
<evidence type="ECO:0000313" key="2">
    <source>
        <dbReference type="EMBL" id="CEK88178.1"/>
    </source>
</evidence>
<feature type="compositionally biased region" description="Basic and acidic residues" evidence="1">
    <location>
        <begin position="47"/>
        <end position="64"/>
    </location>
</feature>
<feature type="region of interest" description="Disordered" evidence="1">
    <location>
        <begin position="36"/>
        <end position="64"/>
    </location>
</feature>
<accession>A0A0B7B566</accession>
<dbReference type="EMBL" id="HACG01041313">
    <property type="protein sequence ID" value="CEK88178.1"/>
    <property type="molecule type" value="Transcribed_RNA"/>
</dbReference>
<gene>
    <name evidence="2" type="primary">ORF163626</name>
</gene>
<name>A0A0B7B566_9EUPU</name>
<proteinExistence type="predicted"/>
<reference evidence="2" key="1">
    <citation type="submission" date="2014-12" db="EMBL/GenBank/DDBJ databases">
        <title>Insight into the proteome of Arion vulgaris.</title>
        <authorList>
            <person name="Aradska J."/>
            <person name="Bulat T."/>
            <person name="Smidak R."/>
            <person name="Sarate P."/>
            <person name="Gangsoo J."/>
            <person name="Sialana F."/>
            <person name="Bilban M."/>
            <person name="Lubec G."/>
        </authorList>
    </citation>
    <scope>NUCLEOTIDE SEQUENCE</scope>
    <source>
        <tissue evidence="2">Skin</tissue>
    </source>
</reference>